<dbReference type="InterPro" id="IPR052156">
    <property type="entry name" value="BCAA_Transport_ATP-bd_LivF"/>
</dbReference>
<dbReference type="InterPro" id="IPR017871">
    <property type="entry name" value="ABC_transporter-like_CS"/>
</dbReference>
<dbReference type="PROSITE" id="PS50893">
    <property type="entry name" value="ABC_TRANSPORTER_2"/>
    <property type="match status" value="1"/>
</dbReference>
<dbReference type="AlphaFoldDB" id="A0A162GM44"/>
<dbReference type="GO" id="GO:0015658">
    <property type="term" value="F:branched-chain amino acid transmembrane transporter activity"/>
    <property type="evidence" value="ECO:0007669"/>
    <property type="project" value="InterPro"/>
</dbReference>
<feature type="domain" description="ABC transporter" evidence="6">
    <location>
        <begin position="6"/>
        <end position="237"/>
    </location>
</feature>
<evidence type="ECO:0000256" key="1">
    <source>
        <dbReference type="ARBA" id="ARBA00005417"/>
    </source>
</evidence>
<evidence type="ECO:0000259" key="6">
    <source>
        <dbReference type="PROSITE" id="PS50893"/>
    </source>
</evidence>
<dbReference type="GO" id="GO:0015807">
    <property type="term" value="P:L-amino acid transport"/>
    <property type="evidence" value="ECO:0007669"/>
    <property type="project" value="TreeGrafter"/>
</dbReference>
<evidence type="ECO:0000313" key="7">
    <source>
        <dbReference type="EMBL" id="KYG68480.1"/>
    </source>
</evidence>
<accession>A0A162GM44</accession>
<organism evidence="7 8">
    <name type="scientific">Bdellovibrio bacteriovorus</name>
    <dbReference type="NCBI Taxonomy" id="959"/>
    <lineage>
        <taxon>Bacteria</taxon>
        <taxon>Pseudomonadati</taxon>
        <taxon>Bdellovibrionota</taxon>
        <taxon>Bdellovibrionia</taxon>
        <taxon>Bdellovibrionales</taxon>
        <taxon>Pseudobdellovibrionaceae</taxon>
        <taxon>Bdellovibrio</taxon>
    </lineage>
</organism>
<sequence length="237" mass="25868">MSSPLLTVENLEVFYGSIQALKGVSFYVNEGEVVSLIGANGAGKTTTLRAISGLVPVQGQISFANQNLTKVPTHKRVNLGIAQSPEGRGVFPQMSVYENLEMGAYARSDKAQVKADLEMCFDLFPRLKERVAQMAGTLSGGEQQMLAISRALMCKPKLLLLDEPSLGLAPLIVAQIFEIVKKLNKEGMTILLVEQNARMALKISHRAYVLETGRVVMQDSAQNLLNNDEVRKSYLGV</sequence>
<dbReference type="SUPFAM" id="SSF52540">
    <property type="entry name" value="P-loop containing nucleoside triphosphate hydrolases"/>
    <property type="match status" value="1"/>
</dbReference>
<dbReference type="CDD" id="cd03224">
    <property type="entry name" value="ABC_TM1139_LivF_branched"/>
    <property type="match status" value="1"/>
</dbReference>
<dbReference type="PIRSF" id="PIRSF039137">
    <property type="entry name" value="ABC_branched_ATPase"/>
    <property type="match status" value="1"/>
</dbReference>
<name>A0A162GM44_BDEBC</name>
<dbReference type="OrthoDB" id="5291058at2"/>
<dbReference type="InterPro" id="IPR003439">
    <property type="entry name" value="ABC_transporter-like_ATP-bd"/>
</dbReference>
<evidence type="ECO:0000256" key="3">
    <source>
        <dbReference type="ARBA" id="ARBA00022741"/>
    </source>
</evidence>
<keyword evidence="4 7" id="KW-0067">ATP-binding</keyword>
<evidence type="ECO:0000256" key="4">
    <source>
        <dbReference type="ARBA" id="ARBA00022840"/>
    </source>
</evidence>
<dbReference type="RefSeq" id="WP_063205173.1">
    <property type="nucleotide sequence ID" value="NZ_LUKD01000001.1"/>
</dbReference>
<keyword evidence="3" id="KW-0547">Nucleotide-binding</keyword>
<dbReference type="EMBL" id="LUKD01000001">
    <property type="protein sequence ID" value="KYG68480.1"/>
    <property type="molecule type" value="Genomic_DNA"/>
</dbReference>
<comment type="caution">
    <text evidence="7">The sequence shown here is derived from an EMBL/GenBank/DDBJ whole genome shotgun (WGS) entry which is preliminary data.</text>
</comment>
<dbReference type="SMART" id="SM00382">
    <property type="entry name" value="AAA"/>
    <property type="match status" value="1"/>
</dbReference>
<comment type="similarity">
    <text evidence="1">Belongs to the ABC transporter superfamily.</text>
</comment>
<evidence type="ECO:0000256" key="2">
    <source>
        <dbReference type="ARBA" id="ARBA00022448"/>
    </source>
</evidence>
<dbReference type="GO" id="GO:0016887">
    <property type="term" value="F:ATP hydrolysis activity"/>
    <property type="evidence" value="ECO:0007669"/>
    <property type="project" value="InterPro"/>
</dbReference>
<reference evidence="7 8" key="1">
    <citation type="submission" date="2016-03" db="EMBL/GenBank/DDBJ databases">
        <authorList>
            <person name="Ploux O."/>
        </authorList>
    </citation>
    <scope>NUCLEOTIDE SEQUENCE [LARGE SCALE GENOMIC DNA]</scope>
    <source>
        <strain evidence="7 8">EC13</strain>
    </source>
</reference>
<keyword evidence="5" id="KW-0029">Amino-acid transport</keyword>
<keyword evidence="2" id="KW-0813">Transport</keyword>
<protein>
    <submittedName>
        <fullName evidence="7">ABC transporter ATP-binding protein</fullName>
    </submittedName>
</protein>
<dbReference type="GO" id="GO:0005524">
    <property type="term" value="F:ATP binding"/>
    <property type="evidence" value="ECO:0007669"/>
    <property type="project" value="UniProtKB-KW"/>
</dbReference>
<dbReference type="InterPro" id="IPR003593">
    <property type="entry name" value="AAA+_ATPase"/>
</dbReference>
<evidence type="ECO:0000256" key="5">
    <source>
        <dbReference type="ARBA" id="ARBA00022970"/>
    </source>
</evidence>
<dbReference type="PROSITE" id="PS00211">
    <property type="entry name" value="ABC_TRANSPORTER_1"/>
    <property type="match status" value="1"/>
</dbReference>
<proteinExistence type="inferred from homology"/>
<evidence type="ECO:0000313" key="8">
    <source>
        <dbReference type="Proteomes" id="UP000075799"/>
    </source>
</evidence>
<dbReference type="Gene3D" id="3.40.50.300">
    <property type="entry name" value="P-loop containing nucleotide triphosphate hydrolases"/>
    <property type="match status" value="1"/>
</dbReference>
<dbReference type="PANTHER" id="PTHR43820:SF3">
    <property type="entry name" value="BRANCHED-CHAIN AMINO ACID TRANSPORT SYSTEM,ATP-BINDING PROTEIN"/>
    <property type="match status" value="1"/>
</dbReference>
<dbReference type="InterPro" id="IPR027417">
    <property type="entry name" value="P-loop_NTPase"/>
</dbReference>
<dbReference type="InterPro" id="IPR030660">
    <property type="entry name" value="ABC_branched_ATPase_LivF/BraG"/>
</dbReference>
<gene>
    <name evidence="7" type="ORF">AZI87_04330</name>
</gene>
<dbReference type="Proteomes" id="UP000075799">
    <property type="component" value="Unassembled WGS sequence"/>
</dbReference>
<dbReference type="Pfam" id="PF00005">
    <property type="entry name" value="ABC_tran"/>
    <property type="match status" value="1"/>
</dbReference>
<dbReference type="PANTHER" id="PTHR43820">
    <property type="entry name" value="HIGH-AFFINITY BRANCHED-CHAIN AMINO ACID TRANSPORT ATP-BINDING PROTEIN LIVF"/>
    <property type="match status" value="1"/>
</dbReference>